<evidence type="ECO:0000313" key="2">
    <source>
        <dbReference type="Proteomes" id="UP000600946"/>
    </source>
</evidence>
<dbReference type="EMBL" id="BMUU01000022">
    <property type="protein sequence ID" value="GGY69529.1"/>
    <property type="molecule type" value="Genomic_DNA"/>
</dbReference>
<evidence type="ECO:0000313" key="1">
    <source>
        <dbReference type="EMBL" id="GGY69529.1"/>
    </source>
</evidence>
<protein>
    <submittedName>
        <fullName evidence="1">Uncharacterized protein</fullName>
    </submittedName>
</protein>
<dbReference type="RefSeq" id="WP_190029442.1">
    <property type="nucleotide sequence ID" value="NZ_BMUU01000022.1"/>
</dbReference>
<dbReference type="Proteomes" id="UP000600946">
    <property type="component" value="Unassembled WGS sequence"/>
</dbReference>
<accession>A0ABQ3B084</accession>
<comment type="caution">
    <text evidence="1">The sequence shown here is derived from an EMBL/GenBank/DDBJ whole genome shotgun (WGS) entry which is preliminary data.</text>
</comment>
<organism evidence="1 2">
    <name type="scientific">Streptomyces xanthochromogenes</name>
    <dbReference type="NCBI Taxonomy" id="67384"/>
    <lineage>
        <taxon>Bacteria</taxon>
        <taxon>Bacillati</taxon>
        <taxon>Actinomycetota</taxon>
        <taxon>Actinomycetes</taxon>
        <taxon>Kitasatosporales</taxon>
        <taxon>Streptomycetaceae</taxon>
        <taxon>Streptomyces</taxon>
    </lineage>
</organism>
<keyword evidence="2" id="KW-1185">Reference proteome</keyword>
<name>A0ABQ3B084_9ACTN</name>
<dbReference type="GeneID" id="96295313"/>
<proteinExistence type="predicted"/>
<gene>
    <name evidence="1" type="ORF">GCM10010326_74740</name>
</gene>
<sequence>MTEDPRIEEAVWGVGRNLYDAVPYLDTIIETIGRDLVLEEHSLALITAYAAAQMIVEQAESTGIRDEETALLVVRTLAEAAAATERATDGSNSC</sequence>
<reference evidence="2" key="1">
    <citation type="journal article" date="2019" name="Int. J. Syst. Evol. Microbiol.">
        <title>The Global Catalogue of Microorganisms (GCM) 10K type strain sequencing project: providing services to taxonomists for standard genome sequencing and annotation.</title>
        <authorList>
            <consortium name="The Broad Institute Genomics Platform"/>
            <consortium name="The Broad Institute Genome Sequencing Center for Infectious Disease"/>
            <person name="Wu L."/>
            <person name="Ma J."/>
        </authorList>
    </citation>
    <scope>NUCLEOTIDE SEQUENCE [LARGE SCALE GENOMIC DNA]</scope>
    <source>
        <strain evidence="2">JCM 4594</strain>
    </source>
</reference>